<dbReference type="Proteomes" id="UP000287651">
    <property type="component" value="Unassembled WGS sequence"/>
</dbReference>
<feature type="region of interest" description="Disordered" evidence="1">
    <location>
        <begin position="33"/>
        <end position="57"/>
    </location>
</feature>
<sequence>MRGASGCVSQRRAQAAIARQGDLALEARDATVSKAGVDGEAEPKGEKERQVRQGQKRRGFRSSASYLGVVEVMTHYLGVSEDID</sequence>
<accession>A0A426YSA0</accession>
<name>A0A426YSA0_ENSVE</name>
<dbReference type="EMBL" id="AMZH03010547">
    <property type="protein sequence ID" value="RRT54551.1"/>
    <property type="molecule type" value="Genomic_DNA"/>
</dbReference>
<comment type="caution">
    <text evidence="2">The sequence shown here is derived from an EMBL/GenBank/DDBJ whole genome shotgun (WGS) entry which is preliminary data.</text>
</comment>
<gene>
    <name evidence="2" type="ORF">B296_00039477</name>
</gene>
<organism evidence="2 3">
    <name type="scientific">Ensete ventricosum</name>
    <name type="common">Abyssinian banana</name>
    <name type="synonym">Musa ensete</name>
    <dbReference type="NCBI Taxonomy" id="4639"/>
    <lineage>
        <taxon>Eukaryota</taxon>
        <taxon>Viridiplantae</taxon>
        <taxon>Streptophyta</taxon>
        <taxon>Embryophyta</taxon>
        <taxon>Tracheophyta</taxon>
        <taxon>Spermatophyta</taxon>
        <taxon>Magnoliopsida</taxon>
        <taxon>Liliopsida</taxon>
        <taxon>Zingiberales</taxon>
        <taxon>Musaceae</taxon>
        <taxon>Ensete</taxon>
    </lineage>
</organism>
<protein>
    <submittedName>
        <fullName evidence="2">Uncharacterized protein</fullName>
    </submittedName>
</protein>
<proteinExistence type="predicted"/>
<reference evidence="2 3" key="1">
    <citation type="journal article" date="2014" name="Agronomy (Basel)">
        <title>A Draft Genome Sequence for Ensete ventricosum, the Drought-Tolerant Tree Against Hunger.</title>
        <authorList>
            <person name="Harrison J."/>
            <person name="Moore K.A."/>
            <person name="Paszkiewicz K."/>
            <person name="Jones T."/>
            <person name="Grant M."/>
            <person name="Ambacheew D."/>
            <person name="Muzemil S."/>
            <person name="Studholme D.J."/>
        </authorList>
    </citation>
    <scope>NUCLEOTIDE SEQUENCE [LARGE SCALE GENOMIC DNA]</scope>
</reference>
<feature type="compositionally biased region" description="Basic and acidic residues" evidence="1">
    <location>
        <begin position="41"/>
        <end position="51"/>
    </location>
</feature>
<evidence type="ECO:0000313" key="3">
    <source>
        <dbReference type="Proteomes" id="UP000287651"/>
    </source>
</evidence>
<evidence type="ECO:0000256" key="1">
    <source>
        <dbReference type="SAM" id="MobiDB-lite"/>
    </source>
</evidence>
<dbReference type="AlphaFoldDB" id="A0A426YSA0"/>
<evidence type="ECO:0000313" key="2">
    <source>
        <dbReference type="EMBL" id="RRT54551.1"/>
    </source>
</evidence>